<accession>A0A8J3G1N3</accession>
<reference evidence="1" key="2">
    <citation type="submission" date="2020-09" db="EMBL/GenBank/DDBJ databases">
        <authorList>
            <person name="Sun Q."/>
            <person name="Kim S."/>
        </authorList>
    </citation>
    <scope>NUCLEOTIDE SEQUENCE</scope>
    <source>
        <strain evidence="1">KCTC 32513</strain>
    </source>
</reference>
<sequence>MNDCRLWAYETAKGYDDPMIEAGTYLCGIDPEGPPSREGLAKSYRKIAQ</sequence>
<keyword evidence="2" id="KW-1185">Reference proteome</keyword>
<dbReference type="Proteomes" id="UP000634004">
    <property type="component" value="Unassembled WGS sequence"/>
</dbReference>
<dbReference type="RefSeq" id="WP_189495949.1">
    <property type="nucleotide sequence ID" value="NZ_BMZH01000003.1"/>
</dbReference>
<evidence type="ECO:0000313" key="2">
    <source>
        <dbReference type="Proteomes" id="UP000634004"/>
    </source>
</evidence>
<protein>
    <submittedName>
        <fullName evidence="1">Uncharacterized protein</fullName>
    </submittedName>
</protein>
<name>A0A8J3G1N3_9PROT</name>
<dbReference type="AlphaFoldDB" id="A0A8J3G1N3"/>
<evidence type="ECO:0000313" key="1">
    <source>
        <dbReference type="EMBL" id="GHA88551.1"/>
    </source>
</evidence>
<gene>
    <name evidence="1" type="ORF">GCM10009069_09380</name>
</gene>
<proteinExistence type="predicted"/>
<organism evidence="1 2">
    <name type="scientific">Algimonas arctica</name>
    <dbReference type="NCBI Taxonomy" id="1479486"/>
    <lineage>
        <taxon>Bacteria</taxon>
        <taxon>Pseudomonadati</taxon>
        <taxon>Pseudomonadota</taxon>
        <taxon>Alphaproteobacteria</taxon>
        <taxon>Maricaulales</taxon>
        <taxon>Robiginitomaculaceae</taxon>
        <taxon>Algimonas</taxon>
    </lineage>
</organism>
<comment type="caution">
    <text evidence="1">The sequence shown here is derived from an EMBL/GenBank/DDBJ whole genome shotgun (WGS) entry which is preliminary data.</text>
</comment>
<dbReference type="EMBL" id="BMZH01000003">
    <property type="protein sequence ID" value="GHA88551.1"/>
    <property type="molecule type" value="Genomic_DNA"/>
</dbReference>
<reference evidence="1" key="1">
    <citation type="journal article" date="2014" name="Int. J. Syst. Evol. Microbiol.">
        <title>Complete genome sequence of Corynebacterium casei LMG S-19264T (=DSM 44701T), isolated from a smear-ripened cheese.</title>
        <authorList>
            <consortium name="US DOE Joint Genome Institute (JGI-PGF)"/>
            <person name="Walter F."/>
            <person name="Albersmeier A."/>
            <person name="Kalinowski J."/>
            <person name="Ruckert C."/>
        </authorList>
    </citation>
    <scope>NUCLEOTIDE SEQUENCE</scope>
    <source>
        <strain evidence="1">KCTC 32513</strain>
    </source>
</reference>